<keyword evidence="1" id="KW-0175">Coiled coil</keyword>
<feature type="coiled-coil region" evidence="1">
    <location>
        <begin position="71"/>
        <end position="105"/>
    </location>
</feature>
<accession>A0A1J4KVC2</accession>
<evidence type="ECO:0000256" key="1">
    <source>
        <dbReference type="SAM" id="Coils"/>
    </source>
</evidence>
<keyword evidence="3" id="KW-1185">Reference proteome</keyword>
<sequence>MNKQVARPHKKPNPKIKEEKLKFINQLRVETQAKFQNLQKLWQEQLGRFSAQKKQVDTSYDDMAMKVDSILSKIQSELYQLKKNNAELADKIEQKKMIKNQLQTKKETTHLEVSAEIDIELKLQQRAAELHRQLGECKRRRDATLEQKIQLKKSYVRAINQYKKLKSIDEDRSAKKEAMQKKLYLQKKKMEMEEEERRQREAENDPMNKYKSLLAAAGHIKFNSKAFTPTIEVAPLTKIYKTDAPITKIYQPEGARPQNHYQQQQNMIINSDAGLVFDSPQNDEGIWLENNIRTLLSTGNYTDDDPVIRNLRAELARLRCY</sequence>
<dbReference type="AlphaFoldDB" id="A0A1J4KVC2"/>
<dbReference type="EMBL" id="MLAK01000261">
    <property type="protein sequence ID" value="OHT15183.1"/>
    <property type="molecule type" value="Genomic_DNA"/>
</dbReference>
<feature type="coiled-coil region" evidence="1">
    <location>
        <begin position="175"/>
        <end position="205"/>
    </location>
</feature>
<dbReference type="GeneID" id="94832474"/>
<proteinExistence type="predicted"/>
<comment type="caution">
    <text evidence="2">The sequence shown here is derived from an EMBL/GenBank/DDBJ whole genome shotgun (WGS) entry which is preliminary data.</text>
</comment>
<dbReference type="Proteomes" id="UP000179807">
    <property type="component" value="Unassembled WGS sequence"/>
</dbReference>
<dbReference type="RefSeq" id="XP_068368319.1">
    <property type="nucleotide sequence ID" value="XM_068497770.1"/>
</dbReference>
<organism evidence="2 3">
    <name type="scientific">Tritrichomonas foetus</name>
    <dbReference type="NCBI Taxonomy" id="1144522"/>
    <lineage>
        <taxon>Eukaryota</taxon>
        <taxon>Metamonada</taxon>
        <taxon>Parabasalia</taxon>
        <taxon>Tritrichomonadida</taxon>
        <taxon>Tritrichomonadidae</taxon>
        <taxon>Tritrichomonas</taxon>
    </lineage>
</organism>
<evidence type="ECO:0000313" key="2">
    <source>
        <dbReference type="EMBL" id="OHT15183.1"/>
    </source>
</evidence>
<protein>
    <submittedName>
        <fullName evidence="2">Uncharacterized protein</fullName>
    </submittedName>
</protein>
<reference evidence="2" key="1">
    <citation type="submission" date="2016-10" db="EMBL/GenBank/DDBJ databases">
        <authorList>
            <person name="Benchimol M."/>
            <person name="Almeida L.G."/>
            <person name="Vasconcelos A.T."/>
            <person name="Perreira-Neves A."/>
            <person name="Rosa I.A."/>
            <person name="Tasca T."/>
            <person name="Bogo M.R."/>
            <person name="de Souza W."/>
        </authorList>
    </citation>
    <scope>NUCLEOTIDE SEQUENCE [LARGE SCALE GENOMIC DNA]</scope>
    <source>
        <strain evidence="2">K</strain>
    </source>
</reference>
<evidence type="ECO:0000313" key="3">
    <source>
        <dbReference type="Proteomes" id="UP000179807"/>
    </source>
</evidence>
<gene>
    <name evidence="2" type="ORF">TRFO_14368</name>
</gene>
<name>A0A1J4KVC2_9EUKA</name>
<dbReference type="VEuPathDB" id="TrichDB:TRFO_14368"/>
<dbReference type="OrthoDB" id="10520691at2759"/>